<feature type="binding site" evidence="5">
    <location>
        <position position="97"/>
    </location>
    <ligand>
        <name>Mg(2+)</name>
        <dbReference type="ChEBI" id="CHEBI:18420"/>
        <label>1</label>
        <note>catalytic</note>
    </ligand>
</feature>
<evidence type="ECO:0000256" key="3">
    <source>
        <dbReference type="ARBA" id="ARBA00022801"/>
    </source>
</evidence>
<reference evidence="6 7" key="1">
    <citation type="submission" date="2016-11" db="EMBL/GenBank/DDBJ databases">
        <title>Mixed transmission modes and dynamic genome evolution in an obligate animal-bacterial symbiosis.</title>
        <authorList>
            <person name="Russell S.L."/>
            <person name="Corbett-Detig R.B."/>
            <person name="Cavanaugh C.M."/>
        </authorList>
    </citation>
    <scope>NUCLEOTIDE SEQUENCE [LARGE SCALE GENOMIC DNA]</scope>
    <source>
        <strain evidence="6">Se-Cadez</strain>
    </source>
</reference>
<comment type="cofactor">
    <cofactor evidence="5">
        <name>Mg(2+)</name>
        <dbReference type="ChEBI" id="CHEBI:18420"/>
    </cofactor>
</comment>
<feature type="binding site" evidence="5">
    <location>
        <position position="100"/>
    </location>
    <ligand>
        <name>Mg(2+)</name>
        <dbReference type="ChEBI" id="CHEBI:18420"/>
        <label>1</label>
        <note>catalytic</note>
    </ligand>
</feature>
<evidence type="ECO:0000256" key="2">
    <source>
        <dbReference type="ARBA" id="ARBA00022723"/>
    </source>
</evidence>
<feature type="binding site" evidence="5">
    <location>
        <position position="79"/>
    </location>
    <ligand>
        <name>Mg(2+)</name>
        <dbReference type="ChEBI" id="CHEBI:18420"/>
        <label>1</label>
        <note>catalytic</note>
    </ligand>
</feature>
<evidence type="ECO:0000313" key="7">
    <source>
        <dbReference type="Proteomes" id="UP000190896"/>
    </source>
</evidence>
<sequence length="307" mass="33263">MNFSDHQLQGLMRHAMDAARAAGRIIADHRRSGIQVDQKERGASVASQVVIEVDHKAQAAILEVLEPTLIEHDLALLTEESPDDEQRLVKPAFWCIDPMDGTLAFINDTPGYAVSIALVAQNGSPLIGAIYDPVDNCLFHAIRNRGAYKDDALIEIPPLDPEQPLVLRTDSSFQDHPWVEQTRKGLDCIAQELGLNGADIQFPVGAVMNACGILESPNTCYFKYPRTGNSGGSLWDYAASACLFSEAGGVASDIQGNPMDLNRPDSTFMNHRGLLFAGHQVLAERIITLNRALADTDKQGGGSTVST</sequence>
<dbReference type="GO" id="GO:0007165">
    <property type="term" value="P:signal transduction"/>
    <property type="evidence" value="ECO:0007669"/>
    <property type="project" value="TreeGrafter"/>
</dbReference>
<comment type="caution">
    <text evidence="6">The sequence shown here is derived from an EMBL/GenBank/DDBJ whole genome shotgun (WGS) entry which is preliminary data.</text>
</comment>
<dbReference type="Gene3D" id="3.40.190.80">
    <property type="match status" value="1"/>
</dbReference>
<dbReference type="InterPro" id="IPR020583">
    <property type="entry name" value="Inositol_monoP_metal-BS"/>
</dbReference>
<dbReference type="GO" id="GO:0008934">
    <property type="term" value="F:inositol monophosphate 1-phosphatase activity"/>
    <property type="evidence" value="ECO:0007669"/>
    <property type="project" value="TreeGrafter"/>
</dbReference>
<dbReference type="GO" id="GO:0046872">
    <property type="term" value="F:metal ion binding"/>
    <property type="evidence" value="ECO:0007669"/>
    <property type="project" value="UniProtKB-KW"/>
</dbReference>
<evidence type="ECO:0000256" key="1">
    <source>
        <dbReference type="ARBA" id="ARBA00009759"/>
    </source>
</evidence>
<organism evidence="6 7">
    <name type="scientific">Solemya velesiana gill symbiont</name>
    <dbReference type="NCBI Taxonomy" id="1918948"/>
    <lineage>
        <taxon>Bacteria</taxon>
        <taxon>Pseudomonadati</taxon>
        <taxon>Pseudomonadota</taxon>
        <taxon>Gammaproteobacteria</taxon>
        <taxon>sulfur-oxidizing symbionts</taxon>
    </lineage>
</organism>
<keyword evidence="2 5" id="KW-0479">Metal-binding</keyword>
<protein>
    <submittedName>
        <fullName evidence="6">Inositol monophosphatase</fullName>
    </submittedName>
</protein>
<dbReference type="EMBL" id="MPRJ01000019">
    <property type="protein sequence ID" value="OOZ37044.1"/>
    <property type="molecule type" value="Genomic_DNA"/>
</dbReference>
<gene>
    <name evidence="6" type="ORF">BOW51_04335</name>
</gene>
<evidence type="ECO:0000256" key="4">
    <source>
        <dbReference type="ARBA" id="ARBA00022842"/>
    </source>
</evidence>
<dbReference type="AlphaFoldDB" id="A0A1T2KW44"/>
<accession>A0A1T2KW44</accession>
<proteinExistence type="inferred from homology"/>
<dbReference type="Gene3D" id="3.30.540.10">
    <property type="entry name" value="Fructose-1,6-Bisphosphatase, subunit A, domain 1"/>
    <property type="match status" value="1"/>
</dbReference>
<dbReference type="PROSITE" id="PS00629">
    <property type="entry name" value="IMP_1"/>
    <property type="match status" value="1"/>
</dbReference>
<evidence type="ECO:0000313" key="6">
    <source>
        <dbReference type="EMBL" id="OOZ37044.1"/>
    </source>
</evidence>
<dbReference type="OrthoDB" id="9785695at2"/>
<feature type="binding site" evidence="5">
    <location>
        <position position="236"/>
    </location>
    <ligand>
        <name>Mg(2+)</name>
        <dbReference type="ChEBI" id="CHEBI:18420"/>
        <label>1</label>
        <note>catalytic</note>
    </ligand>
</feature>
<dbReference type="Proteomes" id="UP000190896">
    <property type="component" value="Unassembled WGS sequence"/>
</dbReference>
<evidence type="ECO:0000256" key="5">
    <source>
        <dbReference type="PIRSR" id="PIRSR600760-2"/>
    </source>
</evidence>
<dbReference type="InterPro" id="IPR000760">
    <property type="entry name" value="Inositol_monophosphatase-like"/>
</dbReference>
<comment type="similarity">
    <text evidence="1">Belongs to the inositol monophosphatase superfamily.</text>
</comment>
<dbReference type="SUPFAM" id="SSF56655">
    <property type="entry name" value="Carbohydrate phosphatase"/>
    <property type="match status" value="1"/>
</dbReference>
<keyword evidence="4 5" id="KW-0460">Magnesium</keyword>
<name>A0A1T2KW44_9GAMM</name>
<dbReference type="GO" id="GO:0006020">
    <property type="term" value="P:inositol metabolic process"/>
    <property type="evidence" value="ECO:0007669"/>
    <property type="project" value="TreeGrafter"/>
</dbReference>
<dbReference type="Pfam" id="PF00459">
    <property type="entry name" value="Inositol_P"/>
    <property type="match status" value="1"/>
</dbReference>
<dbReference type="PANTHER" id="PTHR20854">
    <property type="entry name" value="INOSITOL MONOPHOSPHATASE"/>
    <property type="match status" value="1"/>
</dbReference>
<keyword evidence="7" id="KW-1185">Reference proteome</keyword>
<dbReference type="PRINTS" id="PR00377">
    <property type="entry name" value="IMPHPHTASES"/>
</dbReference>
<dbReference type="PANTHER" id="PTHR20854:SF4">
    <property type="entry name" value="INOSITOL-1-MONOPHOSPHATASE-RELATED"/>
    <property type="match status" value="1"/>
</dbReference>
<keyword evidence="3" id="KW-0378">Hydrolase</keyword>
<dbReference type="RefSeq" id="WP_078486293.1">
    <property type="nucleotide sequence ID" value="NZ_MPRJ01000019.1"/>
</dbReference>